<protein>
    <submittedName>
        <fullName evidence="2">Uncharacterized protein</fullName>
    </submittedName>
</protein>
<dbReference type="EMBL" id="BCMY01000001">
    <property type="protein sequence ID" value="GAQ33350.1"/>
    <property type="molecule type" value="Genomic_DNA"/>
</dbReference>
<dbReference type="PaxDb" id="5061-CADANGAP00000229"/>
<dbReference type="VEuPathDB" id="FungiDB:An01g02420"/>
<evidence type="ECO:0000256" key="1">
    <source>
        <dbReference type="SAM" id="MobiDB-lite"/>
    </source>
</evidence>
<dbReference type="SUPFAM" id="SSF48150">
    <property type="entry name" value="DNA-glycosylase"/>
    <property type="match status" value="1"/>
</dbReference>
<reference evidence="3" key="1">
    <citation type="journal article" date="2016" name="Genome Announc.">
        <title>Draft genome sequence of Aspergillus niger strain An76.</title>
        <authorList>
            <person name="Gong W."/>
            <person name="Cheng Z."/>
            <person name="Zhang H."/>
            <person name="Liu L."/>
            <person name="Gao P."/>
            <person name="Wang L."/>
        </authorList>
    </citation>
    <scope>NUCLEOTIDE SEQUENCE [LARGE SCALE GENOMIC DNA]</scope>
    <source>
        <strain evidence="3">An76</strain>
    </source>
</reference>
<feature type="region of interest" description="Disordered" evidence="1">
    <location>
        <begin position="1"/>
        <end position="133"/>
    </location>
</feature>
<dbReference type="VEuPathDB" id="FungiDB:ASPNIDRAFT2_196801"/>
<proteinExistence type="predicted"/>
<evidence type="ECO:0000313" key="2">
    <source>
        <dbReference type="EMBL" id="GAQ33350.1"/>
    </source>
</evidence>
<dbReference type="Proteomes" id="UP000068243">
    <property type="component" value="Unassembled WGS sequence"/>
</dbReference>
<dbReference type="OMA" id="MKYKSPQ"/>
<dbReference type="VEuPathDB" id="FungiDB:ATCC64974_21090"/>
<dbReference type="GO" id="GO:0003824">
    <property type="term" value="F:catalytic activity"/>
    <property type="evidence" value="ECO:0007669"/>
    <property type="project" value="InterPro"/>
</dbReference>
<comment type="caution">
    <text evidence="2">The sequence shown here is derived from an EMBL/GenBank/DDBJ whole genome shotgun (WGS) entry which is preliminary data.</text>
</comment>
<dbReference type="OrthoDB" id="423534at2759"/>
<organism evidence="2 3">
    <name type="scientific">Aspergillus niger</name>
    <dbReference type="NCBI Taxonomy" id="5061"/>
    <lineage>
        <taxon>Eukaryota</taxon>
        <taxon>Fungi</taxon>
        <taxon>Dikarya</taxon>
        <taxon>Ascomycota</taxon>
        <taxon>Pezizomycotina</taxon>
        <taxon>Eurotiomycetes</taxon>
        <taxon>Eurotiomycetidae</taxon>
        <taxon>Eurotiales</taxon>
        <taxon>Aspergillaceae</taxon>
        <taxon>Aspergillus</taxon>
        <taxon>Aspergillus subgen. Circumdati</taxon>
    </lineage>
</organism>
<evidence type="ECO:0000313" key="3">
    <source>
        <dbReference type="Proteomes" id="UP000068243"/>
    </source>
</evidence>
<accession>A0A117DW22</accession>
<feature type="compositionally biased region" description="Acidic residues" evidence="1">
    <location>
        <begin position="70"/>
        <end position="97"/>
    </location>
</feature>
<feature type="compositionally biased region" description="Basic and acidic residues" evidence="1">
    <location>
        <begin position="16"/>
        <end position="28"/>
    </location>
</feature>
<name>A0A117DW22_ASPNG</name>
<dbReference type="VEuPathDB" id="FungiDB:M747DRAFT_296293"/>
<dbReference type="GO" id="GO:0006281">
    <property type="term" value="P:DNA repair"/>
    <property type="evidence" value="ECO:0007669"/>
    <property type="project" value="InterPro"/>
</dbReference>
<feature type="compositionally biased region" description="Acidic residues" evidence="1">
    <location>
        <begin position="105"/>
        <end position="123"/>
    </location>
</feature>
<sequence length="341" mass="38058">MKYKSPQVESETDAADAPKRKLDQRDPGIDTGEGSLEVEKEQPPTKASKSAANTAEEDDLIQEDSGYKDEDFEEEDEEDNEELDEEEEYDEADDENVDLVKEQGGEEEEDEDAEGEEDNEEAAESASNKPKLQKVVKEFGRPPLYGTEIAEKGLESSPDTLLAMVMDAMLKSRPISHDLTQRAVNKLIEVGYHDIRKLGESSWEERTMVLKDGGYNRYREQGATNLGDLAEFVNEKYDGDLNNLLKKAHNDREETRKLIKEIKGLGDLGVDLFFNNAQAVWPSLAPFIDGRSLETADNVGLGTDLDAIYADLGRDSMNMSRLANGLSAVRLEKRQGDLMAI</sequence>
<gene>
    <name evidence="2" type="ORF">ABL_00119</name>
</gene>
<dbReference type="AlphaFoldDB" id="A0A117DW22"/>
<dbReference type="InterPro" id="IPR011257">
    <property type="entry name" value="DNA_glycosylase"/>
</dbReference>